<feature type="compositionally biased region" description="Polar residues" evidence="1">
    <location>
        <begin position="175"/>
        <end position="185"/>
    </location>
</feature>
<feature type="compositionally biased region" description="Pro residues" evidence="1">
    <location>
        <begin position="157"/>
        <end position="174"/>
    </location>
</feature>
<feature type="compositionally biased region" description="Pro residues" evidence="1">
    <location>
        <begin position="204"/>
        <end position="222"/>
    </location>
</feature>
<feature type="compositionally biased region" description="Basic and acidic residues" evidence="1">
    <location>
        <begin position="142"/>
        <end position="153"/>
    </location>
</feature>
<evidence type="ECO:0000259" key="2">
    <source>
        <dbReference type="Pfam" id="PF16589"/>
    </source>
</evidence>
<dbReference type="EMBL" id="GL945477">
    <property type="protein sequence ID" value="EGO01942.1"/>
    <property type="molecule type" value="Genomic_DNA"/>
</dbReference>
<dbReference type="STRING" id="936435.F8PP65"/>
<keyword evidence="4" id="KW-1185">Reference proteome</keyword>
<feature type="compositionally biased region" description="Low complexity" evidence="1">
    <location>
        <begin position="193"/>
        <end position="203"/>
    </location>
</feature>
<feature type="compositionally biased region" description="Polar residues" evidence="1">
    <location>
        <begin position="312"/>
        <end position="332"/>
    </location>
</feature>
<feature type="domain" description="BRCT" evidence="2">
    <location>
        <begin position="422"/>
        <end position="501"/>
    </location>
</feature>
<feature type="region of interest" description="Disordered" evidence="1">
    <location>
        <begin position="630"/>
        <end position="676"/>
    </location>
</feature>
<reference evidence="4" key="1">
    <citation type="journal article" date="2011" name="Science">
        <title>The plant cell wall-decomposing machinery underlies the functional diversity of forest fungi.</title>
        <authorList>
            <person name="Eastwood D.C."/>
            <person name="Floudas D."/>
            <person name="Binder M."/>
            <person name="Majcherczyk A."/>
            <person name="Schneider P."/>
            <person name="Aerts A."/>
            <person name="Asiegbu F.O."/>
            <person name="Baker S.E."/>
            <person name="Barry K."/>
            <person name="Bendiksby M."/>
            <person name="Blumentritt M."/>
            <person name="Coutinho P.M."/>
            <person name="Cullen D."/>
            <person name="de Vries R.P."/>
            <person name="Gathman A."/>
            <person name="Goodell B."/>
            <person name="Henrissat B."/>
            <person name="Ihrmark K."/>
            <person name="Kauserud H."/>
            <person name="Kohler A."/>
            <person name="LaButti K."/>
            <person name="Lapidus A."/>
            <person name="Lavin J.L."/>
            <person name="Lee Y.-H."/>
            <person name="Lindquist E."/>
            <person name="Lilly W."/>
            <person name="Lucas S."/>
            <person name="Morin E."/>
            <person name="Murat C."/>
            <person name="Oguiza J.A."/>
            <person name="Park J."/>
            <person name="Pisabarro A.G."/>
            <person name="Riley R."/>
            <person name="Rosling A."/>
            <person name="Salamov A."/>
            <person name="Schmidt O."/>
            <person name="Schmutz J."/>
            <person name="Skrede I."/>
            <person name="Stenlid J."/>
            <person name="Wiebenga A."/>
            <person name="Xie X."/>
            <person name="Kuees U."/>
            <person name="Hibbett D.S."/>
            <person name="Hoffmeister D."/>
            <person name="Hoegberg N."/>
            <person name="Martin F."/>
            <person name="Grigoriev I.V."/>
            <person name="Watkinson S.C."/>
        </authorList>
    </citation>
    <scope>NUCLEOTIDE SEQUENCE [LARGE SCALE GENOMIC DNA]</scope>
    <source>
        <strain evidence="4">strain S7.3</strain>
    </source>
</reference>
<evidence type="ECO:0000313" key="3">
    <source>
        <dbReference type="EMBL" id="EGO01942.1"/>
    </source>
</evidence>
<feature type="compositionally biased region" description="Low complexity" evidence="1">
    <location>
        <begin position="362"/>
        <end position="371"/>
    </location>
</feature>
<gene>
    <name evidence="3" type="ORF">SERLA73DRAFT_71100</name>
</gene>
<dbReference type="InParanoid" id="F8PP65"/>
<proteinExistence type="predicted"/>
<name>F8PP65_SERL3</name>
<dbReference type="InterPro" id="IPR001357">
    <property type="entry name" value="BRCT_dom"/>
</dbReference>
<feature type="region of interest" description="Disordered" evidence="1">
    <location>
        <begin position="1"/>
        <end position="20"/>
    </location>
</feature>
<dbReference type="Pfam" id="PF16589">
    <property type="entry name" value="BRCT_2"/>
    <property type="match status" value="1"/>
</dbReference>
<evidence type="ECO:0000256" key="1">
    <source>
        <dbReference type="SAM" id="MobiDB-lite"/>
    </source>
</evidence>
<feature type="compositionally biased region" description="Basic and acidic residues" evidence="1">
    <location>
        <begin position="630"/>
        <end position="640"/>
    </location>
</feature>
<dbReference type="OMA" id="VRPQWVF"/>
<evidence type="ECO:0000313" key="4">
    <source>
        <dbReference type="Proteomes" id="UP000008063"/>
    </source>
</evidence>
<feature type="compositionally biased region" description="Polar residues" evidence="1">
    <location>
        <begin position="398"/>
        <end position="413"/>
    </location>
</feature>
<protein>
    <recommendedName>
        <fullName evidence="2">BRCT domain-containing protein</fullName>
    </recommendedName>
</protein>
<feature type="region of interest" description="Disordered" evidence="1">
    <location>
        <begin position="510"/>
        <end position="568"/>
    </location>
</feature>
<feature type="region of interest" description="Disordered" evidence="1">
    <location>
        <begin position="305"/>
        <end position="413"/>
    </location>
</feature>
<dbReference type="OrthoDB" id="3267102at2759"/>
<dbReference type="AlphaFoldDB" id="F8PP65"/>
<dbReference type="HOGENOM" id="CLU_343578_0_0_1"/>
<feature type="compositionally biased region" description="Low complexity" evidence="1">
    <location>
        <begin position="539"/>
        <end position="550"/>
    </location>
</feature>
<feature type="compositionally biased region" description="Low complexity" evidence="1">
    <location>
        <begin position="381"/>
        <end position="393"/>
    </location>
</feature>
<dbReference type="Proteomes" id="UP000008063">
    <property type="component" value="Unassembled WGS sequence"/>
</dbReference>
<feature type="region of interest" description="Disordered" evidence="1">
    <location>
        <begin position="141"/>
        <end position="223"/>
    </location>
</feature>
<organism evidence="4">
    <name type="scientific">Serpula lacrymans var. lacrymans (strain S7.3)</name>
    <name type="common">Dry rot fungus</name>
    <dbReference type="NCBI Taxonomy" id="936435"/>
    <lineage>
        <taxon>Eukaryota</taxon>
        <taxon>Fungi</taxon>
        <taxon>Dikarya</taxon>
        <taxon>Basidiomycota</taxon>
        <taxon>Agaricomycotina</taxon>
        <taxon>Agaricomycetes</taxon>
        <taxon>Agaricomycetidae</taxon>
        <taxon>Boletales</taxon>
        <taxon>Coniophorineae</taxon>
        <taxon>Serpulaceae</taxon>
        <taxon>Serpula</taxon>
    </lineage>
</organism>
<accession>F8PP65</accession>
<sequence>MSNSTPDYSTAKVSASHSNPSSNMIFLRSYGTPFNIFIQVEDIYDRHKLVKSVRASLQYFLSAPPLNYIFPIQNAGALITSEPEDADIILVDSSTIAGRRFIRTWRSDPGIVVLEYSWAWKCLNVGRALLMHDNWGGLEAVDDGKPTESHEVEGEPNPLPTPRPSPTESIPPPHTQAQSSTSLPLSQEPVKWSSSPAGPSSTSMPPPLPPSLPDTSPPPPVLPLIQASTAFGTQADMPITPAQYSLFMTLMDVMRHKMNFQAQIPSQEQSDAALLSQTLPISNSYQHQLTNNTGMMETINPSALSTFPDPRNGNQFNPHYNTMETINPSTMSPFPDHRRGDMGLSPSASSASLTGHEYCDRSTSLRPSSSSEKQGKERRSFSVSMSSPEFSSRPPTPSASQPTTGANNNLGQTFLSRSGRPFRFFVQVDLQGRHGIVMAIKRNQGKIVNNITDADYVILFTRSKTFPGLAKEAQNVNKRPLQSSFVVDCVKEGVVLDDAEYVLDCGAGSPNRKQSLAKSARKSRVSAKGKEAIQKPSKKSSSLKQRLSSSPPLPAASHMTEPEDSVHSQSDLEFFRQYARSLVESDPSITKMAVVQKMHDEMPHHSFWQNDVGHQLKMELDQIRQDVARSRGQKMNDEPARMSQKQRQNDDQYDWSTPSKKRKVDSSPYENDKQAGSSVFSKHMDDAAVAEDLAVISHFFANGGGDDQDDERVWDNLRQHRPCRSAESWPEFYLGHENIVQVEIERLVAGDGLAYPEESRELLALPNPSDDTFSYIE</sequence>